<evidence type="ECO:0000313" key="16">
    <source>
        <dbReference type="Proteomes" id="UP000029661"/>
    </source>
</evidence>
<evidence type="ECO:0000313" key="15">
    <source>
        <dbReference type="EMBL" id="MBF4474334.1"/>
    </source>
</evidence>
<dbReference type="Pfam" id="PF23435">
    <property type="entry name" value="DUF7121"/>
    <property type="match status" value="1"/>
</dbReference>
<reference evidence="14" key="2">
    <citation type="submission" date="2014-09" db="EMBL/GenBank/DDBJ databases">
        <authorList>
            <person name="Bishop-Lilly K.A."/>
            <person name="Broomall S.M."/>
            <person name="Chain P.S."/>
            <person name="Chertkov O."/>
            <person name="Coyne S.R."/>
            <person name="Daligault H.E."/>
            <person name="Davenport K.W."/>
            <person name="Erkkila T."/>
            <person name="Frey K.G."/>
            <person name="Gibbons H.S."/>
            <person name="Gu W."/>
            <person name="Jaissle J."/>
            <person name="Johnson S.L."/>
            <person name="Koroleva G.I."/>
            <person name="Ladner J.T."/>
            <person name="Lo C.-C."/>
            <person name="Minogue T.D."/>
            <person name="Munk C."/>
            <person name="Palacios G.F."/>
            <person name="Redden C.L."/>
            <person name="Rosenzweig C.N."/>
            <person name="Scholz M.B."/>
            <person name="Teshima H."/>
            <person name="Xu Y."/>
        </authorList>
    </citation>
    <scope>NUCLEOTIDE SEQUENCE</scope>
    <source>
        <strain evidence="14">Mb9</strain>
    </source>
</reference>
<dbReference type="InterPro" id="IPR023214">
    <property type="entry name" value="HAD_sf"/>
</dbReference>
<gene>
    <name evidence="13" type="primary">serB</name>
    <name evidence="13" type="ORF">BRM9_1981</name>
    <name evidence="15" type="ORF">ISP06_02525</name>
    <name evidence="14" type="ORF">MB9_0375</name>
</gene>
<dbReference type="UniPathway" id="UPA00135">
    <property type="reaction ID" value="UER00198"/>
</dbReference>
<evidence type="ECO:0000256" key="6">
    <source>
        <dbReference type="ARBA" id="ARBA00022723"/>
    </source>
</evidence>
<evidence type="ECO:0000256" key="7">
    <source>
        <dbReference type="ARBA" id="ARBA00022801"/>
    </source>
</evidence>
<proteinExistence type="inferred from homology"/>
<dbReference type="InterPro" id="IPR004469">
    <property type="entry name" value="PSP"/>
</dbReference>
<feature type="active site" description="Nucleophile" evidence="11">
    <location>
        <position position="8"/>
    </location>
</feature>
<evidence type="ECO:0000313" key="13">
    <source>
        <dbReference type="EMBL" id="AIS32785.1"/>
    </source>
</evidence>
<evidence type="ECO:0000256" key="4">
    <source>
        <dbReference type="ARBA" id="ARBA00012640"/>
    </source>
</evidence>
<dbReference type="EMBL" id="CP006933">
    <property type="protein sequence ID" value="AIS32785.1"/>
    <property type="molecule type" value="Genomic_DNA"/>
</dbReference>
<comment type="similarity">
    <text evidence="3">Belongs to the HAD-like hydrolase superfamily. SerB family.</text>
</comment>
<evidence type="ECO:0000256" key="12">
    <source>
        <dbReference type="SAM" id="Coils"/>
    </source>
</evidence>
<keyword evidence="8" id="KW-0460">Magnesium</keyword>
<evidence type="ECO:0000256" key="2">
    <source>
        <dbReference type="ARBA" id="ARBA00005135"/>
    </source>
</evidence>
<dbReference type="OrthoDB" id="10041at2157"/>
<dbReference type="Proteomes" id="UP000062768">
    <property type="component" value="Chromosome I"/>
</dbReference>
<protein>
    <recommendedName>
        <fullName evidence="4">phosphoserine phosphatase</fullName>
        <ecNumber evidence="4">3.1.3.3</ecNumber>
    </recommendedName>
    <alternativeName>
        <fullName evidence="10">O-phosphoserine phosphohydrolase</fullName>
    </alternativeName>
</protein>
<evidence type="ECO:0000256" key="9">
    <source>
        <dbReference type="ARBA" id="ARBA00023299"/>
    </source>
</evidence>
<dbReference type="AlphaFoldDB" id="A0A089ZHH5"/>
<comment type="cofactor">
    <cofactor evidence="1">
        <name>Mg(2+)</name>
        <dbReference type="ChEBI" id="CHEBI:18420"/>
    </cofactor>
</comment>
<dbReference type="PANTHER" id="PTHR43344:SF2">
    <property type="entry name" value="PHOSPHOSERINE PHOSPHATASE"/>
    <property type="match status" value="1"/>
</dbReference>
<keyword evidence="5" id="KW-0028">Amino-acid biosynthesis</keyword>
<evidence type="ECO:0000313" key="17">
    <source>
        <dbReference type="Proteomes" id="UP000062768"/>
    </source>
</evidence>
<dbReference type="GO" id="GO:0036424">
    <property type="term" value="F:L-phosphoserine phosphatase activity"/>
    <property type="evidence" value="ECO:0007669"/>
    <property type="project" value="InterPro"/>
</dbReference>
<dbReference type="Proteomes" id="UP000606900">
    <property type="component" value="Unassembled WGS sequence"/>
</dbReference>
<dbReference type="GeneID" id="26738636"/>
<dbReference type="EC" id="3.1.3.3" evidence="4"/>
<dbReference type="EMBL" id="JADIIL010000011">
    <property type="protein sequence ID" value="MBF4474334.1"/>
    <property type="molecule type" value="Genomic_DNA"/>
</dbReference>
<dbReference type="NCBIfam" id="TIGR01488">
    <property type="entry name" value="HAD-SF-IB"/>
    <property type="match status" value="1"/>
</dbReference>
<dbReference type="EMBL" id="LN734822">
    <property type="protein sequence ID" value="CEL24023.1"/>
    <property type="molecule type" value="Genomic_DNA"/>
</dbReference>
<dbReference type="Proteomes" id="UP000029661">
    <property type="component" value="Chromosome"/>
</dbReference>
<dbReference type="GO" id="GO:0006564">
    <property type="term" value="P:L-serine biosynthetic process"/>
    <property type="evidence" value="ECO:0007669"/>
    <property type="project" value="UniProtKB-KW"/>
</dbReference>
<dbReference type="GO" id="GO:0005737">
    <property type="term" value="C:cytoplasm"/>
    <property type="evidence" value="ECO:0007669"/>
    <property type="project" value="TreeGrafter"/>
</dbReference>
<evidence type="ECO:0000256" key="1">
    <source>
        <dbReference type="ARBA" id="ARBA00001946"/>
    </source>
</evidence>
<keyword evidence="7 14" id="KW-0378">Hydrolase</keyword>
<reference evidence="13" key="1">
    <citation type="submission" date="2013-12" db="EMBL/GenBank/DDBJ databases">
        <title>The complete genome sequence of Methanobacterium sp. BRM9.</title>
        <authorList>
            <consortium name="Pastoral Greenhouse Gas Research Consortium"/>
            <person name="Kelly W.J."/>
            <person name="Leahy S.C."/>
            <person name="Perry R."/>
            <person name="Li D."/>
            <person name="Altermann E."/>
            <person name="Lambie S.C."/>
            <person name="Attwood G.T."/>
        </authorList>
    </citation>
    <scope>NUCLEOTIDE SEQUENCE [LARGE SCALE GENOMIC DNA]</scope>
    <source>
        <strain evidence="13">BRM9</strain>
    </source>
</reference>
<dbReference type="SFLD" id="SFLDF00029">
    <property type="entry name" value="phosphoserine_phosphatase"/>
    <property type="match status" value="1"/>
</dbReference>
<evidence type="ECO:0000256" key="5">
    <source>
        <dbReference type="ARBA" id="ARBA00022605"/>
    </source>
</evidence>
<dbReference type="Gene3D" id="3.40.50.1000">
    <property type="entry name" value="HAD superfamily/HAD-like"/>
    <property type="match status" value="1"/>
</dbReference>
<sequence length="496" mass="56904">MIKLIAFDLDNVLIDGEVIDEMAKLTGVEEEISKITSQAMEGEIDFGTALKERVSLLKGASVEDINKVMLEIPLMEGAKESVKELKKRGYKIATITGSFDCIAQRMKDELDLDYVYFNTLQEEDGALTGEVSGPLVDGTKREILQDIMKMEKISPEETAAVGDGANDVSMLEEAGLGIAFNAKPVLREMADVVVEKKDLRELLEIFDDGSSKKASEKAEVEAKESFTELLSQKKDLEKTLKELTAKRDKLNDEAKVFRQERDELNAQIRGNLDNALKYRDERDQINQEVKKYKKLRDEAHQAYKKMEWTSGRREAVQVEDEIKRLEKTIETRVLDIRKENELVKKVTDLRKKLQGMQEDEESRGEALKLKEESEGYHAKVVELSDQAQETHEKMLEYFRKIDEIRSQADAAHQKFIETREKANKVHDEVKATFGKIRKANKGMDRVKAKERSIEDEIVRKKNSVEREKAEEIYRKFLEGKKVSTEELLLLQKHKIV</sequence>
<dbReference type="SFLD" id="SFLDG01137">
    <property type="entry name" value="C1.6.1:_Phosphoserine_Phosphat"/>
    <property type="match status" value="1"/>
</dbReference>
<dbReference type="InterPro" id="IPR055545">
    <property type="entry name" value="DUF7121"/>
</dbReference>
<dbReference type="PANTHER" id="PTHR43344">
    <property type="entry name" value="PHOSPHOSERINE PHOSPHATASE"/>
    <property type="match status" value="1"/>
</dbReference>
<dbReference type="SUPFAM" id="SSF56784">
    <property type="entry name" value="HAD-like"/>
    <property type="match status" value="1"/>
</dbReference>
<dbReference type="KEGG" id="mfc:BRM9_1981"/>
<organism evidence="13 16">
    <name type="scientific">Methanobacterium formicicum</name>
    <dbReference type="NCBI Taxonomy" id="2162"/>
    <lineage>
        <taxon>Archaea</taxon>
        <taxon>Methanobacteriati</taxon>
        <taxon>Methanobacteriota</taxon>
        <taxon>Methanomada group</taxon>
        <taxon>Methanobacteria</taxon>
        <taxon>Methanobacteriales</taxon>
        <taxon>Methanobacteriaceae</taxon>
        <taxon>Methanobacterium</taxon>
    </lineage>
</organism>
<name>A0A089ZHH5_METFO</name>
<dbReference type="SFLD" id="SFLDG01136">
    <property type="entry name" value="C1.6:_Phosphoserine_Phosphatas"/>
    <property type="match status" value="1"/>
</dbReference>
<feature type="active site" description="Proton donor" evidence="11">
    <location>
        <position position="10"/>
    </location>
</feature>
<evidence type="ECO:0000313" key="14">
    <source>
        <dbReference type="EMBL" id="CEL24023.1"/>
    </source>
</evidence>
<evidence type="ECO:0000256" key="8">
    <source>
        <dbReference type="ARBA" id="ARBA00022842"/>
    </source>
</evidence>
<evidence type="ECO:0000256" key="11">
    <source>
        <dbReference type="PIRSR" id="PIRSR604469-1"/>
    </source>
</evidence>
<dbReference type="Pfam" id="PF00702">
    <property type="entry name" value="Hydrolase"/>
    <property type="match status" value="1"/>
</dbReference>
<accession>A0A089ZHH5</accession>
<reference evidence="15" key="3">
    <citation type="submission" date="2020-10" db="EMBL/GenBank/DDBJ databases">
        <title>Dehalococcoides mccartyi of a TCE/Cr reducing biochatode.</title>
        <authorList>
            <person name="Matturro B."/>
        </authorList>
    </citation>
    <scope>NUCLEOTIDE SEQUENCE</scope>
    <source>
        <strain evidence="15">Bin2</strain>
    </source>
</reference>
<dbReference type="InterPro" id="IPR036412">
    <property type="entry name" value="HAD-like_sf"/>
</dbReference>
<keyword evidence="17" id="KW-1185">Reference proteome</keyword>
<keyword evidence="12" id="KW-0175">Coiled coil</keyword>
<dbReference type="PATRIC" id="fig|2162.10.peg.386"/>
<keyword evidence="9" id="KW-0718">Serine biosynthesis</keyword>
<keyword evidence="6" id="KW-0479">Metal-binding</keyword>
<dbReference type="NCBIfam" id="TIGR00338">
    <property type="entry name" value="serB"/>
    <property type="match status" value="1"/>
</dbReference>
<evidence type="ECO:0000256" key="3">
    <source>
        <dbReference type="ARBA" id="ARBA00009184"/>
    </source>
</evidence>
<feature type="coiled-coil region" evidence="12">
    <location>
        <begin position="226"/>
        <end position="305"/>
    </location>
</feature>
<dbReference type="RefSeq" id="WP_048085646.1">
    <property type="nucleotide sequence ID" value="NZ_CALCVY010000186.1"/>
</dbReference>
<dbReference type="STRING" id="2162.BRM9_1981"/>
<dbReference type="GO" id="GO:0000287">
    <property type="term" value="F:magnesium ion binding"/>
    <property type="evidence" value="ECO:0007669"/>
    <property type="project" value="TreeGrafter"/>
</dbReference>
<comment type="pathway">
    <text evidence="2">Amino-acid biosynthesis; L-serine biosynthesis; L-serine from 3-phospho-D-glycerate: step 3/3.</text>
</comment>
<evidence type="ECO:0000256" key="10">
    <source>
        <dbReference type="ARBA" id="ARBA00031693"/>
    </source>
</evidence>
<dbReference type="SFLD" id="SFLDS00003">
    <property type="entry name" value="Haloacid_Dehalogenase"/>
    <property type="match status" value="1"/>
</dbReference>
<dbReference type="InterPro" id="IPR050582">
    <property type="entry name" value="HAD-like_SerB"/>
</dbReference>